<evidence type="ECO:0000259" key="1">
    <source>
        <dbReference type="SMART" id="SM00873"/>
    </source>
</evidence>
<proteinExistence type="predicted"/>
<dbReference type="PANTHER" id="PTHR39209:SF2">
    <property type="entry name" value="CYTOPLASMIC PROTEIN"/>
    <property type="match status" value="1"/>
</dbReference>
<feature type="domain" description="B3/B4 tRNA-binding" evidence="1">
    <location>
        <begin position="62"/>
        <end position="216"/>
    </location>
</feature>
<dbReference type="Gene3D" id="3.50.40.10">
    <property type="entry name" value="Phenylalanyl-trna Synthetase, Chain B, domain 3"/>
    <property type="match status" value="1"/>
</dbReference>
<comment type="caution">
    <text evidence="2">The sequence shown here is derived from an EMBL/GenBank/DDBJ whole genome shotgun (WGS) entry which is preliminary data.</text>
</comment>
<dbReference type="GO" id="GO:0004826">
    <property type="term" value="F:phenylalanine-tRNA ligase activity"/>
    <property type="evidence" value="ECO:0007669"/>
    <property type="project" value="InterPro"/>
</dbReference>
<organism evidence="2">
    <name type="scientific">marine sediment metagenome</name>
    <dbReference type="NCBI Taxonomy" id="412755"/>
    <lineage>
        <taxon>unclassified sequences</taxon>
        <taxon>metagenomes</taxon>
        <taxon>ecological metagenomes</taxon>
    </lineage>
</organism>
<evidence type="ECO:0000313" key="2">
    <source>
        <dbReference type="EMBL" id="KKN43771.1"/>
    </source>
</evidence>
<name>A0A0F9T474_9ZZZZ</name>
<dbReference type="AlphaFoldDB" id="A0A0F9T474"/>
<gene>
    <name evidence="2" type="ORF">LCGC14_0699910</name>
</gene>
<sequence length="233" mass="26571">MKLKIDAKIFENFPELKLGAVTAKNIDNHGVSDEIMQLIREKEREIRENYDTETLSQHPKINSWRGAYSSFGAKPKKYKSSVESLYRMILKGLDLRHINKIVDLFNYISIKYMIPAGGDDMAKVDGDITLKFAVGDEPFTALNSKEKGTAKEGEVVYADSKEILCRRWNWRECDKTKMTEETKDVILVVEALPTVTKEELDEVDGELSRLVTKYCGGEIRTAILDDGKREIEV</sequence>
<dbReference type="Pfam" id="PF03483">
    <property type="entry name" value="B3_4"/>
    <property type="match status" value="1"/>
</dbReference>
<dbReference type="SUPFAM" id="SSF56037">
    <property type="entry name" value="PheT/TilS domain"/>
    <property type="match status" value="1"/>
</dbReference>
<dbReference type="GO" id="GO:0003723">
    <property type="term" value="F:RNA binding"/>
    <property type="evidence" value="ECO:0007669"/>
    <property type="project" value="InterPro"/>
</dbReference>
<accession>A0A0F9T474</accession>
<dbReference type="PANTHER" id="PTHR39209">
    <property type="match status" value="1"/>
</dbReference>
<dbReference type="EMBL" id="LAZR01001490">
    <property type="protein sequence ID" value="KKN43771.1"/>
    <property type="molecule type" value="Genomic_DNA"/>
</dbReference>
<dbReference type="SMART" id="SM00873">
    <property type="entry name" value="B3_4"/>
    <property type="match status" value="1"/>
</dbReference>
<dbReference type="InterPro" id="IPR005146">
    <property type="entry name" value="B3/B4_tRNA-bd"/>
</dbReference>
<dbReference type="InterPro" id="IPR020825">
    <property type="entry name" value="Phe-tRNA_synthase-like_B3/B4"/>
</dbReference>
<protein>
    <recommendedName>
        <fullName evidence="1">B3/B4 tRNA-binding domain-containing protein</fullName>
    </recommendedName>
</protein>
<reference evidence="2" key="1">
    <citation type="journal article" date="2015" name="Nature">
        <title>Complex archaea that bridge the gap between prokaryotes and eukaryotes.</title>
        <authorList>
            <person name="Spang A."/>
            <person name="Saw J.H."/>
            <person name="Jorgensen S.L."/>
            <person name="Zaremba-Niedzwiedzka K."/>
            <person name="Martijn J."/>
            <person name="Lind A.E."/>
            <person name="van Eijk R."/>
            <person name="Schleper C."/>
            <person name="Guy L."/>
            <person name="Ettema T.J."/>
        </authorList>
    </citation>
    <scope>NUCLEOTIDE SEQUENCE</scope>
</reference>